<sequence length="509" mass="58149">GWTAAQVAAAAGHVTVLEILVDHGQNLNDKDGNTNSLLQYAEANNQLAVTEWLLKKGVQRPPFTSYSLHLILATCMSLARCFCLRPVVVWVVRTIGVSLVNWTRRRVDSMKHLKLKTQEERELRRLQQLTGSTLPQQLQTETEQSPLIPKQQDLELGQVGQQKEGELQKKQREELKRQNEQGKQNKKKIRLPSPHRKVPHGLPNLGNTCYMNSVLQCLYHSQPLTQHILSKSPNMLKGKVLSSYDTLVRALSSGKDLHKAVKKLKTTVGSLDDLFQDYEQKEAHDFMSMMIQWLHDDMVQIQGAGGEGETGVSLVSKLFHGTHTSTITCPKKEEIICQVSEPFSNLTLAVNKSGCCDLQDLLQKYYREQQIDWECNQCLKEHKCHHSTSLQHLPSILVIHLSRFNKDKPYGKKTEVTFPANRLSLSQFTHSAEDKQYELYGVCTHAGSMTGGHYTAYCKNWDFFRWYRFNDSEVQEVEEKQVMSQHYAHILFYRTPSHSILTRQSPIVS</sequence>
<comment type="similarity">
    <text evidence="2 8">Belongs to the peptidase C19 family.</text>
</comment>
<dbReference type="PROSITE" id="PS50235">
    <property type="entry name" value="USP_3"/>
    <property type="match status" value="1"/>
</dbReference>
<dbReference type="InterPro" id="IPR036770">
    <property type="entry name" value="Ankyrin_rpt-contain_sf"/>
</dbReference>
<keyword evidence="3 8" id="KW-0645">Protease</keyword>
<evidence type="ECO:0000256" key="1">
    <source>
        <dbReference type="ARBA" id="ARBA00000707"/>
    </source>
</evidence>
<keyword evidence="7" id="KW-0040">ANK repeat</keyword>
<proteinExistence type="inferred from homology"/>
<evidence type="ECO:0000256" key="5">
    <source>
        <dbReference type="ARBA" id="ARBA00022801"/>
    </source>
</evidence>
<dbReference type="InterPro" id="IPR001394">
    <property type="entry name" value="Peptidase_C19_UCH"/>
</dbReference>
<dbReference type="GO" id="GO:0006508">
    <property type="term" value="P:proteolysis"/>
    <property type="evidence" value="ECO:0007669"/>
    <property type="project" value="UniProtKB-KW"/>
</dbReference>
<comment type="catalytic activity">
    <reaction evidence="1 8">
        <text>Thiol-dependent hydrolysis of ester, thioester, amide, peptide and isopeptide bonds formed by the C-terminal Gly of ubiquitin (a 76-residue protein attached to proteins as an intracellular targeting signal).</text>
        <dbReference type="EC" id="3.4.19.12"/>
    </reaction>
</comment>
<feature type="domain" description="USP" evidence="10">
    <location>
        <begin position="200"/>
        <end position="496"/>
    </location>
</feature>
<evidence type="ECO:0000256" key="7">
    <source>
        <dbReference type="PROSITE-ProRule" id="PRU00023"/>
    </source>
</evidence>
<reference evidence="11 12" key="1">
    <citation type="journal article" date="2024" name="BMC Genomics">
        <title>Genome assembly of redclaw crayfish (Cherax quadricarinatus) provides insights into its immune adaptation and hypoxia tolerance.</title>
        <authorList>
            <person name="Liu Z."/>
            <person name="Zheng J."/>
            <person name="Li H."/>
            <person name="Fang K."/>
            <person name="Wang S."/>
            <person name="He J."/>
            <person name="Zhou D."/>
            <person name="Weng S."/>
            <person name="Chi M."/>
            <person name="Gu Z."/>
            <person name="He J."/>
            <person name="Li F."/>
            <person name="Wang M."/>
        </authorList>
    </citation>
    <scope>NUCLEOTIDE SEQUENCE [LARGE SCALE GENOMIC DNA]</scope>
    <source>
        <strain evidence="11">ZL_2023a</strain>
    </source>
</reference>
<keyword evidence="4 8" id="KW-0833">Ubl conjugation pathway</keyword>
<dbReference type="PANTHER" id="PTHR21646">
    <property type="entry name" value="UBIQUITIN CARBOXYL-TERMINAL HYDROLASE"/>
    <property type="match status" value="1"/>
</dbReference>
<dbReference type="Gene3D" id="1.25.40.20">
    <property type="entry name" value="Ankyrin repeat-containing domain"/>
    <property type="match status" value="1"/>
</dbReference>
<dbReference type="PROSITE" id="PS50297">
    <property type="entry name" value="ANK_REP_REGION"/>
    <property type="match status" value="1"/>
</dbReference>
<feature type="compositionally biased region" description="Basic residues" evidence="9">
    <location>
        <begin position="184"/>
        <end position="199"/>
    </location>
</feature>
<keyword evidence="6 8" id="KW-0788">Thiol protease</keyword>
<feature type="region of interest" description="Disordered" evidence="9">
    <location>
        <begin position="128"/>
        <end position="202"/>
    </location>
</feature>
<evidence type="ECO:0000256" key="3">
    <source>
        <dbReference type="ARBA" id="ARBA00022670"/>
    </source>
</evidence>
<dbReference type="PROSITE" id="PS00972">
    <property type="entry name" value="USP_1"/>
    <property type="match status" value="1"/>
</dbReference>
<feature type="compositionally biased region" description="Basic and acidic residues" evidence="9">
    <location>
        <begin position="163"/>
        <end position="180"/>
    </location>
</feature>
<dbReference type="Pfam" id="PF00443">
    <property type="entry name" value="UCH"/>
    <property type="match status" value="1"/>
</dbReference>
<name>A0AAW0Y1S8_CHEQU</name>
<evidence type="ECO:0000256" key="2">
    <source>
        <dbReference type="ARBA" id="ARBA00009085"/>
    </source>
</evidence>
<keyword evidence="5 8" id="KW-0378">Hydrolase</keyword>
<dbReference type="PROSITE" id="PS50088">
    <property type="entry name" value="ANK_REPEAT"/>
    <property type="match status" value="1"/>
</dbReference>
<dbReference type="SUPFAM" id="SSF48403">
    <property type="entry name" value="Ankyrin repeat"/>
    <property type="match status" value="1"/>
</dbReference>
<feature type="repeat" description="ANK" evidence="7">
    <location>
        <begin position="1"/>
        <end position="32"/>
    </location>
</feature>
<organism evidence="11 12">
    <name type="scientific">Cherax quadricarinatus</name>
    <name type="common">Australian red claw crayfish</name>
    <dbReference type="NCBI Taxonomy" id="27406"/>
    <lineage>
        <taxon>Eukaryota</taxon>
        <taxon>Metazoa</taxon>
        <taxon>Ecdysozoa</taxon>
        <taxon>Arthropoda</taxon>
        <taxon>Crustacea</taxon>
        <taxon>Multicrustacea</taxon>
        <taxon>Malacostraca</taxon>
        <taxon>Eumalacostraca</taxon>
        <taxon>Eucarida</taxon>
        <taxon>Decapoda</taxon>
        <taxon>Pleocyemata</taxon>
        <taxon>Astacidea</taxon>
        <taxon>Parastacoidea</taxon>
        <taxon>Parastacidae</taxon>
        <taxon>Cherax</taxon>
    </lineage>
</organism>
<gene>
    <name evidence="11" type="ORF">OTU49_015003</name>
</gene>
<evidence type="ECO:0000256" key="8">
    <source>
        <dbReference type="RuleBase" id="RU366025"/>
    </source>
</evidence>
<evidence type="ECO:0000256" key="9">
    <source>
        <dbReference type="SAM" id="MobiDB-lite"/>
    </source>
</evidence>
<dbReference type="GO" id="GO:0004843">
    <property type="term" value="F:cysteine-type deubiquitinase activity"/>
    <property type="evidence" value="ECO:0007669"/>
    <property type="project" value="UniProtKB-UniRule"/>
</dbReference>
<evidence type="ECO:0000256" key="4">
    <source>
        <dbReference type="ARBA" id="ARBA00022786"/>
    </source>
</evidence>
<dbReference type="PROSITE" id="PS00973">
    <property type="entry name" value="USP_2"/>
    <property type="match status" value="1"/>
</dbReference>
<dbReference type="CDD" id="cd02674">
    <property type="entry name" value="Peptidase_C19R"/>
    <property type="match status" value="1"/>
</dbReference>
<dbReference type="Pfam" id="PF12796">
    <property type="entry name" value="Ank_2"/>
    <property type="match status" value="1"/>
</dbReference>
<feature type="non-terminal residue" evidence="11">
    <location>
        <position position="1"/>
    </location>
</feature>
<evidence type="ECO:0000313" key="11">
    <source>
        <dbReference type="EMBL" id="KAK8750763.1"/>
    </source>
</evidence>
<evidence type="ECO:0000313" key="12">
    <source>
        <dbReference type="Proteomes" id="UP001445076"/>
    </source>
</evidence>
<dbReference type="AlphaFoldDB" id="A0AAW0Y1S8"/>
<evidence type="ECO:0000259" key="10">
    <source>
        <dbReference type="PROSITE" id="PS50235"/>
    </source>
</evidence>
<keyword evidence="12" id="KW-1185">Reference proteome</keyword>
<protein>
    <recommendedName>
        <fullName evidence="8">Ubiquitin carboxyl-terminal hydrolase</fullName>
        <ecNumber evidence="8">3.4.19.12</ecNumber>
    </recommendedName>
</protein>
<feature type="compositionally biased region" description="Low complexity" evidence="9">
    <location>
        <begin position="128"/>
        <end position="147"/>
    </location>
</feature>
<dbReference type="SUPFAM" id="SSF54001">
    <property type="entry name" value="Cysteine proteinases"/>
    <property type="match status" value="1"/>
</dbReference>
<dbReference type="Gene3D" id="3.90.70.10">
    <property type="entry name" value="Cysteine proteinases"/>
    <property type="match status" value="1"/>
</dbReference>
<accession>A0AAW0Y1S8</accession>
<dbReference type="PANTHER" id="PTHR21646:SF24">
    <property type="entry name" value="UBIQUITIN CARBOXYL-TERMINAL HYDROLASE"/>
    <property type="match status" value="1"/>
</dbReference>
<dbReference type="InterPro" id="IPR018200">
    <property type="entry name" value="USP_CS"/>
</dbReference>
<dbReference type="InterPro" id="IPR038765">
    <property type="entry name" value="Papain-like_cys_pep_sf"/>
</dbReference>
<dbReference type="EMBL" id="JARKIK010000007">
    <property type="protein sequence ID" value="KAK8750763.1"/>
    <property type="molecule type" value="Genomic_DNA"/>
</dbReference>
<dbReference type="InterPro" id="IPR028889">
    <property type="entry name" value="USP"/>
</dbReference>
<dbReference type="EC" id="3.4.19.12" evidence="8"/>
<dbReference type="GO" id="GO:0016579">
    <property type="term" value="P:protein deubiquitination"/>
    <property type="evidence" value="ECO:0007669"/>
    <property type="project" value="InterPro"/>
</dbReference>
<dbReference type="Proteomes" id="UP001445076">
    <property type="component" value="Unassembled WGS sequence"/>
</dbReference>
<dbReference type="InterPro" id="IPR002110">
    <property type="entry name" value="Ankyrin_rpt"/>
</dbReference>
<comment type="caution">
    <text evidence="11">The sequence shown here is derived from an EMBL/GenBank/DDBJ whole genome shotgun (WGS) entry which is preliminary data.</text>
</comment>
<dbReference type="InterPro" id="IPR050185">
    <property type="entry name" value="Ub_carboxyl-term_hydrolase"/>
</dbReference>
<evidence type="ECO:0000256" key="6">
    <source>
        <dbReference type="ARBA" id="ARBA00022807"/>
    </source>
</evidence>